<dbReference type="InterPro" id="IPR001851">
    <property type="entry name" value="ABC_transp_permease"/>
</dbReference>
<organism evidence="7 8">
    <name type="scientific">Sneathiella sedimenti</name>
    <dbReference type="NCBI Taxonomy" id="2816034"/>
    <lineage>
        <taxon>Bacteria</taxon>
        <taxon>Pseudomonadati</taxon>
        <taxon>Pseudomonadota</taxon>
        <taxon>Alphaproteobacteria</taxon>
        <taxon>Sneathiellales</taxon>
        <taxon>Sneathiellaceae</taxon>
        <taxon>Sneathiella</taxon>
    </lineage>
</organism>
<feature type="transmembrane region" description="Helical" evidence="6">
    <location>
        <begin position="177"/>
        <end position="197"/>
    </location>
</feature>
<dbReference type="InterPro" id="IPR043428">
    <property type="entry name" value="LivM-like"/>
</dbReference>
<comment type="subcellular location">
    <subcellularLocation>
        <location evidence="1">Cell membrane</location>
        <topology evidence="1">Multi-pass membrane protein</topology>
    </subcellularLocation>
</comment>
<evidence type="ECO:0000256" key="6">
    <source>
        <dbReference type="SAM" id="Phobius"/>
    </source>
</evidence>
<feature type="transmembrane region" description="Helical" evidence="6">
    <location>
        <begin position="228"/>
        <end position="248"/>
    </location>
</feature>
<dbReference type="PANTHER" id="PTHR30482:SF20">
    <property type="entry name" value="HIGH-AFFINITY BRANCHED-CHAIN AMINO ACID TRANSPORT SYSTEM PERMEASE PROTEIN LIVM"/>
    <property type="match status" value="1"/>
</dbReference>
<accession>A0ABS3F6Z1</accession>
<reference evidence="7 8" key="1">
    <citation type="submission" date="2021-03" db="EMBL/GenBank/DDBJ databases">
        <title>Sneathiella sp. CAU 1612 isolated from Kang Won-do.</title>
        <authorList>
            <person name="Kim W."/>
        </authorList>
    </citation>
    <scope>NUCLEOTIDE SEQUENCE [LARGE SCALE GENOMIC DNA]</scope>
    <source>
        <strain evidence="7 8">CAU 1612</strain>
    </source>
</reference>
<keyword evidence="2" id="KW-1003">Cell membrane</keyword>
<sequence length="335" mass="36205">MATDVETRMDTNMEAAAKIPFKWVIPFIVIGAILPFFLGGYATFQGTLIMIYAIAILGLNLLTGFNGQFSLGHSAFYAIGAYTAAILVYHLDWPVYAAIPVGGVVCFFAGFLFGLPALRLEGLYLALATFALGVSIPQVLKSSHLEGLTGGVQGLDVFRPAVPAFLKENFGITMDQWWYLIVFVVMLLLFWVAWNLINSRTGRAMMAIRDNPIAAKSMGVNSSLYKSLTFGVSAFYTGIAGAMAAIVIEFVAPDSFTFQLSILLFIGMVVGGTGSIWGAIFGGFFILTVPNFAEEISTGLSYAIFGVILILVIYVMPSGFAGLVNLLRVRIKNML</sequence>
<comment type="caution">
    <text evidence="7">The sequence shown here is derived from an EMBL/GenBank/DDBJ whole genome shotgun (WGS) entry which is preliminary data.</text>
</comment>
<evidence type="ECO:0000313" key="8">
    <source>
        <dbReference type="Proteomes" id="UP000664761"/>
    </source>
</evidence>
<feature type="transmembrane region" description="Helical" evidence="6">
    <location>
        <begin position="44"/>
        <end position="62"/>
    </location>
</feature>
<evidence type="ECO:0000256" key="2">
    <source>
        <dbReference type="ARBA" id="ARBA00022475"/>
    </source>
</evidence>
<proteinExistence type="predicted"/>
<dbReference type="EMBL" id="JAFLNC010000003">
    <property type="protein sequence ID" value="MBO0334103.1"/>
    <property type="molecule type" value="Genomic_DNA"/>
</dbReference>
<evidence type="ECO:0000256" key="5">
    <source>
        <dbReference type="ARBA" id="ARBA00023136"/>
    </source>
</evidence>
<evidence type="ECO:0000256" key="1">
    <source>
        <dbReference type="ARBA" id="ARBA00004651"/>
    </source>
</evidence>
<feature type="transmembrane region" description="Helical" evidence="6">
    <location>
        <begin position="21"/>
        <end position="38"/>
    </location>
</feature>
<feature type="transmembrane region" description="Helical" evidence="6">
    <location>
        <begin position="299"/>
        <end position="327"/>
    </location>
</feature>
<evidence type="ECO:0000256" key="4">
    <source>
        <dbReference type="ARBA" id="ARBA00022989"/>
    </source>
</evidence>
<feature type="transmembrane region" description="Helical" evidence="6">
    <location>
        <begin position="122"/>
        <end position="140"/>
    </location>
</feature>
<evidence type="ECO:0000313" key="7">
    <source>
        <dbReference type="EMBL" id="MBO0334103.1"/>
    </source>
</evidence>
<keyword evidence="8" id="KW-1185">Reference proteome</keyword>
<feature type="transmembrane region" description="Helical" evidence="6">
    <location>
        <begin position="260"/>
        <end position="287"/>
    </location>
</feature>
<keyword evidence="5 6" id="KW-0472">Membrane</keyword>
<keyword evidence="3 6" id="KW-0812">Transmembrane</keyword>
<name>A0ABS3F6Z1_9PROT</name>
<evidence type="ECO:0000256" key="3">
    <source>
        <dbReference type="ARBA" id="ARBA00022692"/>
    </source>
</evidence>
<feature type="transmembrane region" description="Helical" evidence="6">
    <location>
        <begin position="97"/>
        <end position="115"/>
    </location>
</feature>
<dbReference type="CDD" id="cd06581">
    <property type="entry name" value="TM_PBP1_LivM_like"/>
    <property type="match status" value="1"/>
</dbReference>
<dbReference type="RefSeq" id="WP_207045501.1">
    <property type="nucleotide sequence ID" value="NZ_JAFLNC010000003.1"/>
</dbReference>
<protein>
    <submittedName>
        <fullName evidence="7">Branched-chain amino acid ABC transporter permease</fullName>
    </submittedName>
</protein>
<dbReference type="Proteomes" id="UP000664761">
    <property type="component" value="Unassembled WGS sequence"/>
</dbReference>
<dbReference type="Pfam" id="PF02653">
    <property type="entry name" value="BPD_transp_2"/>
    <property type="match status" value="1"/>
</dbReference>
<dbReference type="PANTHER" id="PTHR30482">
    <property type="entry name" value="HIGH-AFFINITY BRANCHED-CHAIN AMINO ACID TRANSPORT SYSTEM PERMEASE"/>
    <property type="match status" value="1"/>
</dbReference>
<gene>
    <name evidence="7" type="ORF">J0X12_10780</name>
</gene>
<keyword evidence="4 6" id="KW-1133">Transmembrane helix</keyword>
<feature type="transmembrane region" description="Helical" evidence="6">
    <location>
        <begin position="74"/>
        <end position="91"/>
    </location>
</feature>